<dbReference type="RefSeq" id="WP_026787226.1">
    <property type="nucleotide sequence ID" value="NZ_BJCD01000036.1"/>
</dbReference>
<protein>
    <submittedName>
        <fullName evidence="2">Putative transposase IS891/IS1136/IS1341 family protein</fullName>
    </submittedName>
</protein>
<accession>A0A4P5ZVZ9</accession>
<dbReference type="Pfam" id="PF01385">
    <property type="entry name" value="OrfB_IS605"/>
    <property type="match status" value="1"/>
</dbReference>
<reference evidence="3" key="1">
    <citation type="submission" date="2019-02" db="EMBL/GenBank/DDBJ databases">
        <title>Draft genome sequence of Planktothrix agardhii NIES-905.</title>
        <authorList>
            <person name="Yamaguchi H."/>
            <person name="Suzuki S."/>
            <person name="Kawachi M."/>
        </authorList>
    </citation>
    <scope>NUCLEOTIDE SEQUENCE [LARGE SCALE GENOMIC DNA]</scope>
    <source>
        <strain evidence="3">CCAP 1459/11A</strain>
    </source>
</reference>
<dbReference type="AlphaFoldDB" id="A0A4P5ZVZ9"/>
<name>A0A4P5ZVZ9_PLAAG</name>
<organism evidence="2 3">
    <name type="scientific">Planktothrix agardhii CCAP 1459/11A</name>
    <dbReference type="NCBI Taxonomy" id="282420"/>
    <lineage>
        <taxon>Bacteria</taxon>
        <taxon>Bacillati</taxon>
        <taxon>Cyanobacteriota</taxon>
        <taxon>Cyanophyceae</taxon>
        <taxon>Oscillatoriophycideae</taxon>
        <taxon>Oscillatoriales</taxon>
        <taxon>Microcoleaceae</taxon>
        <taxon>Planktothrix</taxon>
    </lineage>
</organism>
<dbReference type="EMBL" id="BJCD01000036">
    <property type="protein sequence ID" value="GDZ93711.1"/>
    <property type="molecule type" value="Genomic_DNA"/>
</dbReference>
<feature type="domain" description="Probable transposase IS891/IS1136/IS1341" evidence="1">
    <location>
        <begin position="7"/>
        <end position="75"/>
    </location>
</feature>
<proteinExistence type="predicted"/>
<dbReference type="Proteomes" id="UP000299794">
    <property type="component" value="Unassembled WGS sequence"/>
</dbReference>
<evidence type="ECO:0000313" key="3">
    <source>
        <dbReference type="Proteomes" id="UP000299794"/>
    </source>
</evidence>
<gene>
    <name evidence="2" type="ORF">PA905_15510</name>
</gene>
<evidence type="ECO:0000259" key="1">
    <source>
        <dbReference type="Pfam" id="PF01385"/>
    </source>
</evidence>
<dbReference type="InterPro" id="IPR001959">
    <property type="entry name" value="Transposase"/>
</dbReference>
<evidence type="ECO:0000313" key="2">
    <source>
        <dbReference type="EMBL" id="GDZ93711.1"/>
    </source>
</evidence>
<comment type="caution">
    <text evidence="2">The sequence shown here is derived from an EMBL/GenBank/DDBJ whole genome shotgun (WGS) entry which is preliminary data.</text>
</comment>
<sequence>MIELDVNVPKPTPHGHAIGIDVGILNMLSTSDGLVIPRPKFLDQALRKIQLLQRKLKKKVLGSNNWKKLQHRIDRDIAASMVIRDRGLNISIHGHDSG</sequence>